<dbReference type="EMBL" id="JBJQND010000006">
    <property type="protein sequence ID" value="KAL3872906.1"/>
    <property type="molecule type" value="Genomic_DNA"/>
</dbReference>
<dbReference type="SMART" id="SM00248">
    <property type="entry name" value="ANK"/>
    <property type="match status" value="12"/>
</dbReference>
<dbReference type="CDD" id="cd03716">
    <property type="entry name" value="SOCS_ASB_like"/>
    <property type="match status" value="1"/>
</dbReference>
<feature type="repeat" description="ANK" evidence="3">
    <location>
        <begin position="243"/>
        <end position="275"/>
    </location>
</feature>
<dbReference type="Gene3D" id="1.25.40.20">
    <property type="entry name" value="Ankyrin repeat-containing domain"/>
    <property type="match status" value="4"/>
</dbReference>
<dbReference type="Pfam" id="PF07525">
    <property type="entry name" value="SOCS_box"/>
    <property type="match status" value="1"/>
</dbReference>
<feature type="repeat" description="ANK" evidence="3">
    <location>
        <begin position="143"/>
        <end position="175"/>
    </location>
</feature>
<comment type="caution">
    <text evidence="5">The sequence shown here is derived from an EMBL/GenBank/DDBJ whole genome shotgun (WGS) entry which is preliminary data.</text>
</comment>
<accession>A0ABD3WHS9</accession>
<dbReference type="PROSITE" id="PS50225">
    <property type="entry name" value="SOCS"/>
    <property type="match status" value="1"/>
</dbReference>
<dbReference type="PANTHER" id="PTHR24198">
    <property type="entry name" value="ANKYRIN REPEAT AND PROTEIN KINASE DOMAIN-CONTAINING PROTEIN"/>
    <property type="match status" value="1"/>
</dbReference>
<keyword evidence="1" id="KW-0677">Repeat</keyword>
<feature type="repeat" description="ANK" evidence="3">
    <location>
        <begin position="377"/>
        <end position="409"/>
    </location>
</feature>
<feature type="repeat" description="ANK" evidence="3">
    <location>
        <begin position="344"/>
        <end position="376"/>
    </location>
</feature>
<reference evidence="5 6" key="1">
    <citation type="submission" date="2024-11" db="EMBL/GenBank/DDBJ databases">
        <title>Chromosome-level genome assembly of the freshwater bivalve Anodonta woodiana.</title>
        <authorList>
            <person name="Chen X."/>
        </authorList>
    </citation>
    <scope>NUCLEOTIDE SEQUENCE [LARGE SCALE GENOMIC DNA]</scope>
    <source>
        <strain evidence="5">MN2024</strain>
        <tissue evidence="5">Gills</tissue>
    </source>
</reference>
<dbReference type="InterPro" id="IPR036770">
    <property type="entry name" value="Ankyrin_rpt-contain_sf"/>
</dbReference>
<dbReference type="Pfam" id="PF00023">
    <property type="entry name" value="Ank"/>
    <property type="match status" value="1"/>
</dbReference>
<keyword evidence="6" id="KW-1185">Reference proteome</keyword>
<dbReference type="InterPro" id="IPR001496">
    <property type="entry name" value="SOCS_box"/>
</dbReference>
<evidence type="ECO:0000256" key="2">
    <source>
        <dbReference type="ARBA" id="ARBA00023043"/>
    </source>
</evidence>
<dbReference type="PANTHER" id="PTHR24198:SF165">
    <property type="entry name" value="ANKYRIN REPEAT-CONTAINING PROTEIN-RELATED"/>
    <property type="match status" value="1"/>
</dbReference>
<keyword evidence="2 3" id="KW-0040">ANK repeat</keyword>
<dbReference type="InterPro" id="IPR002110">
    <property type="entry name" value="Ankyrin_rpt"/>
</dbReference>
<evidence type="ECO:0000313" key="5">
    <source>
        <dbReference type="EMBL" id="KAL3872906.1"/>
    </source>
</evidence>
<protein>
    <recommendedName>
        <fullName evidence="4">SOCS box domain-containing protein</fullName>
    </recommendedName>
</protein>
<name>A0ABD3WHS9_SINWO</name>
<dbReference type="PROSITE" id="PS50088">
    <property type="entry name" value="ANK_REPEAT"/>
    <property type="match status" value="6"/>
</dbReference>
<proteinExistence type="predicted"/>
<sequence>MENQTDRMEDDEDIFLPDDSEESRAEFEFQLYEKLPKGQITLENFLKMKPYWNHEIFINVCDWCPCAKSFESGNFVRDKGMEMTLTCFQKRCCSCYKPNEDEETLRSAIGLLHLLVLCDQNMALIQMLIQSGCGDVNACTSILKFSPLYFAVSRSAKNVVRLLLHHHADVNHIVNKAPHSTALHQAIAVENEEIVEMLLQTRGINVNLRAKNDDTALNLAVRTDKFVLHLLEAGALPKLAGPHGHTCLMHAAVRSNADNAQLLIKYGADVNAKNDQLETAILFTIFRDDLKLMKILLEAGTDPNTLQSTDENNSILLLTAYDGQYDFMKAIIDHGADVNLENSMGYTPMHICAWNGHLDCIKLLLEHGAKHDNPTKDKNTPLALACHGNHPNIVEFLLSLGCKINNADKDLDTALIYATYNGMTSSVRSLLKFGADPNQVNRVNCSPLWNAVYNKHKEIVKLLLVENVILETASVGSDQQARSNEPVYIYPEPKSPLWVAASRGATDILLLLISAGYDIYKEKWLYNGSIPDEFAANNVDKILLKYASSPPRLLSLCRNFFRKRFGRNVIEDVKSLDIPPSLKSYITMNALMQAS</sequence>
<evidence type="ECO:0000259" key="4">
    <source>
        <dbReference type="PROSITE" id="PS50225"/>
    </source>
</evidence>
<evidence type="ECO:0000256" key="3">
    <source>
        <dbReference type="PROSITE-ProRule" id="PRU00023"/>
    </source>
</evidence>
<feature type="domain" description="SOCS box" evidence="4">
    <location>
        <begin position="544"/>
        <end position="592"/>
    </location>
</feature>
<feature type="repeat" description="ANK" evidence="3">
    <location>
        <begin position="410"/>
        <end position="442"/>
    </location>
</feature>
<dbReference type="SMART" id="SM00969">
    <property type="entry name" value="SOCS_box"/>
    <property type="match status" value="1"/>
</dbReference>
<dbReference type="PROSITE" id="PS50297">
    <property type="entry name" value="ANK_REP_REGION"/>
    <property type="match status" value="5"/>
</dbReference>
<evidence type="ECO:0000313" key="6">
    <source>
        <dbReference type="Proteomes" id="UP001634394"/>
    </source>
</evidence>
<organism evidence="5 6">
    <name type="scientific">Sinanodonta woodiana</name>
    <name type="common">Chinese pond mussel</name>
    <name type="synonym">Anodonta woodiana</name>
    <dbReference type="NCBI Taxonomy" id="1069815"/>
    <lineage>
        <taxon>Eukaryota</taxon>
        <taxon>Metazoa</taxon>
        <taxon>Spiralia</taxon>
        <taxon>Lophotrochozoa</taxon>
        <taxon>Mollusca</taxon>
        <taxon>Bivalvia</taxon>
        <taxon>Autobranchia</taxon>
        <taxon>Heteroconchia</taxon>
        <taxon>Palaeoheterodonta</taxon>
        <taxon>Unionida</taxon>
        <taxon>Unionoidea</taxon>
        <taxon>Unionidae</taxon>
        <taxon>Unioninae</taxon>
        <taxon>Sinanodonta</taxon>
    </lineage>
</organism>
<dbReference type="AlphaFoldDB" id="A0ABD3WHS9"/>
<evidence type="ECO:0000256" key="1">
    <source>
        <dbReference type="ARBA" id="ARBA00022737"/>
    </source>
</evidence>
<dbReference type="Gene3D" id="1.10.750.20">
    <property type="entry name" value="SOCS box"/>
    <property type="match status" value="1"/>
</dbReference>
<dbReference type="Pfam" id="PF12796">
    <property type="entry name" value="Ank_2"/>
    <property type="match status" value="3"/>
</dbReference>
<gene>
    <name evidence="5" type="ORF">ACJMK2_036084</name>
</gene>
<dbReference type="SUPFAM" id="SSF48403">
    <property type="entry name" value="Ankyrin repeat"/>
    <property type="match status" value="1"/>
</dbReference>
<feature type="repeat" description="ANK" evidence="3">
    <location>
        <begin position="311"/>
        <end position="343"/>
    </location>
</feature>
<dbReference type="Proteomes" id="UP001634394">
    <property type="component" value="Unassembled WGS sequence"/>
</dbReference>